<dbReference type="PANTHER" id="PTHR10782:SF4">
    <property type="entry name" value="TONALLI, ISOFORM E"/>
    <property type="match status" value="1"/>
</dbReference>
<dbReference type="AlphaFoldDB" id="A0A7S3GLS6"/>
<feature type="region of interest" description="Disordered" evidence="5">
    <location>
        <begin position="107"/>
        <end position="134"/>
    </location>
</feature>
<evidence type="ECO:0000256" key="5">
    <source>
        <dbReference type="SAM" id="MobiDB-lite"/>
    </source>
</evidence>
<dbReference type="InterPro" id="IPR004181">
    <property type="entry name" value="Znf_MIZ"/>
</dbReference>
<reference evidence="7" key="1">
    <citation type="submission" date="2021-01" db="EMBL/GenBank/DDBJ databases">
        <authorList>
            <person name="Corre E."/>
            <person name="Pelletier E."/>
            <person name="Niang G."/>
            <person name="Scheremetjew M."/>
            <person name="Finn R."/>
            <person name="Kale V."/>
            <person name="Holt S."/>
            <person name="Cochrane G."/>
            <person name="Meng A."/>
            <person name="Brown T."/>
            <person name="Cohen L."/>
        </authorList>
    </citation>
    <scope>NUCLEOTIDE SEQUENCE</scope>
    <source>
        <strain evidence="7">NIES-2562</strain>
    </source>
</reference>
<accession>A0A7S3GLS6</accession>
<dbReference type="InterPro" id="IPR013083">
    <property type="entry name" value="Znf_RING/FYVE/PHD"/>
</dbReference>
<gene>
    <name evidence="7" type="ORF">PBIL07802_LOCUS32675</name>
</gene>
<name>A0A7S3GLS6_9EUKA</name>
<sequence>MSAFSQAHVHTNAQAFLEALDNEEDHVTEVEPPIFLSEWKRMIRSTPLSLLTCVWEWYAGSTPPEQLSALREDMEKWEKSLTQFERMYVQGWFDRCCLRGFLETEKKRKRDEKEEKEEGEEEEEEEEEEEGTIVVQEGKEGVESDSFLSFPALLASVWQSMNVEDGVFMDRVETTREHENALPEEQMHHPEDEALCVPAHVGPLMFLNKGAFATAEKLRSCSTVDELPQGYECIRKWILDDDLVVTFHYVRALAPASSDSPLAHWVTMHVSHCMKEEVRYSCHTSFEKAFVTVFGGCLEPLVKEEGDRMKGNPNEPAAGTYRPIIEAFVRKENGLFALGLGKGETAGSLRMREGILACARQQERFGSKLAADADVRERLFFFRDICRLRDIVSQVGYVIRDIERNKIVAPFRAFGPVASNAVFAPTEEEPTCMPGARGLLDVLQAHFPRFELTEKHLCGSEGERLWRLGEEMTISVHDDTQGPGARYVVIPLIWNADTGRDITVETNPCSLNIQLGQCLSGSGEHPGKNPDHKLVIEGIAGHPHAPITLHPDMQEELKQSSCWHVVSVRPAYHLQPRAKLLPPPMHRGWCMICLPDEAQALSASEQQHIRRFSQLSIEQSTRQLQEWWETGVDGGAATQHVRLSLLCPVLFDRMQLPGCTRFCTHPQRFDLTMFLKVLEGPPAQWKCPICMHRIYGWSDLCVDAKWMKIVQSPIVQGDASLEEIWLDAQGNWSVSIPTQKEETEGKGRKKRKRR</sequence>
<protein>
    <recommendedName>
        <fullName evidence="6">SP-RING-type domain-containing protein</fullName>
    </recommendedName>
</protein>
<evidence type="ECO:0000256" key="4">
    <source>
        <dbReference type="PROSITE-ProRule" id="PRU00452"/>
    </source>
</evidence>
<feature type="domain" description="SP-RING-type" evidence="6">
    <location>
        <begin position="632"/>
        <end position="715"/>
    </location>
</feature>
<dbReference type="EMBL" id="HBIB01049516">
    <property type="protein sequence ID" value="CAE0270320.1"/>
    <property type="molecule type" value="Transcribed_RNA"/>
</dbReference>
<evidence type="ECO:0000256" key="3">
    <source>
        <dbReference type="ARBA" id="ARBA00022833"/>
    </source>
</evidence>
<proteinExistence type="predicted"/>
<evidence type="ECO:0000256" key="1">
    <source>
        <dbReference type="ARBA" id="ARBA00022723"/>
    </source>
</evidence>
<dbReference type="PANTHER" id="PTHR10782">
    <property type="entry name" value="ZINC FINGER MIZ DOMAIN-CONTAINING PROTEIN"/>
    <property type="match status" value="1"/>
</dbReference>
<dbReference type="GO" id="GO:0061665">
    <property type="term" value="F:SUMO ligase activity"/>
    <property type="evidence" value="ECO:0007669"/>
    <property type="project" value="TreeGrafter"/>
</dbReference>
<feature type="compositionally biased region" description="Acidic residues" evidence="5">
    <location>
        <begin position="114"/>
        <end position="131"/>
    </location>
</feature>
<dbReference type="Gene3D" id="3.30.40.10">
    <property type="entry name" value="Zinc/RING finger domain, C3HC4 (zinc finger)"/>
    <property type="match status" value="1"/>
</dbReference>
<dbReference type="GO" id="GO:0008270">
    <property type="term" value="F:zinc ion binding"/>
    <property type="evidence" value="ECO:0007669"/>
    <property type="project" value="UniProtKB-KW"/>
</dbReference>
<evidence type="ECO:0000256" key="2">
    <source>
        <dbReference type="ARBA" id="ARBA00022771"/>
    </source>
</evidence>
<evidence type="ECO:0000313" key="7">
    <source>
        <dbReference type="EMBL" id="CAE0270320.1"/>
    </source>
</evidence>
<organism evidence="7">
    <name type="scientific">Palpitomonas bilix</name>
    <dbReference type="NCBI Taxonomy" id="652834"/>
    <lineage>
        <taxon>Eukaryota</taxon>
        <taxon>Eukaryota incertae sedis</taxon>
    </lineage>
</organism>
<dbReference type="GO" id="GO:0016925">
    <property type="term" value="P:protein sumoylation"/>
    <property type="evidence" value="ECO:0007669"/>
    <property type="project" value="TreeGrafter"/>
</dbReference>
<keyword evidence="3" id="KW-0862">Zinc</keyword>
<dbReference type="Pfam" id="PF02891">
    <property type="entry name" value="zf-MIZ"/>
    <property type="match status" value="1"/>
</dbReference>
<dbReference type="PROSITE" id="PS51044">
    <property type="entry name" value="ZF_SP_RING"/>
    <property type="match status" value="1"/>
</dbReference>
<keyword evidence="2 4" id="KW-0863">Zinc-finger</keyword>
<keyword evidence="1" id="KW-0479">Metal-binding</keyword>
<dbReference type="GO" id="GO:0000785">
    <property type="term" value="C:chromatin"/>
    <property type="evidence" value="ECO:0007669"/>
    <property type="project" value="TreeGrafter"/>
</dbReference>
<evidence type="ECO:0000259" key="6">
    <source>
        <dbReference type="PROSITE" id="PS51044"/>
    </source>
</evidence>